<dbReference type="AlphaFoldDB" id="A0A6P1SYF1"/>
<gene>
    <name evidence="2" type="ORF">GO499_01920</name>
</gene>
<evidence type="ECO:0000313" key="3">
    <source>
        <dbReference type="Proteomes" id="UP000464495"/>
    </source>
</evidence>
<dbReference type="EMBL" id="CP046620">
    <property type="protein sequence ID" value="QHQ34029.1"/>
    <property type="molecule type" value="Genomic_DNA"/>
</dbReference>
<keyword evidence="3" id="KW-1185">Reference proteome</keyword>
<evidence type="ECO:0000313" key="2">
    <source>
        <dbReference type="EMBL" id="QHQ34029.1"/>
    </source>
</evidence>
<feature type="compositionally biased region" description="Polar residues" evidence="1">
    <location>
        <begin position="44"/>
        <end position="53"/>
    </location>
</feature>
<dbReference type="RefSeq" id="WP_161860600.1">
    <property type="nucleotide sequence ID" value="NZ_CP046620.1"/>
</dbReference>
<dbReference type="PROSITE" id="PS51257">
    <property type="entry name" value="PROKAR_LIPOPROTEIN"/>
    <property type="match status" value="1"/>
</dbReference>
<protein>
    <recommendedName>
        <fullName evidence="4">Excalibur calcium-binding domain-containing protein</fullName>
    </recommendedName>
</protein>
<dbReference type="KEGG" id="amaq:GO499_01920"/>
<sequence length="264" mass="28286">MMRPVIGLGLLLAVAACSEEPAGGQGPFDPPPPPKVNSPLFATPGTQDFQPFPQTRPIPVPPSGSSSDQLAQDVATTLRTTPPPPGTPGSIVPSTTTTATITQPTATVQPQQVQSAQVVPGTGPGAGLPDDIGINPNDQSIDLNQSSQAEQKRQREIAEQRRLLAQQQLVIVQPEAVEQVDPNANVAKFARETTHPKGTKVYNRPAFRDRVQSASVCRRFSSDDDAQRQFLANGGPTTDRFNLDPDGDGFACRFDPETYRKLNF</sequence>
<dbReference type="Proteomes" id="UP000464495">
    <property type="component" value="Chromosome"/>
</dbReference>
<organism evidence="2 3">
    <name type="scientific">Algicella marina</name>
    <dbReference type="NCBI Taxonomy" id="2683284"/>
    <lineage>
        <taxon>Bacteria</taxon>
        <taxon>Pseudomonadati</taxon>
        <taxon>Pseudomonadota</taxon>
        <taxon>Alphaproteobacteria</taxon>
        <taxon>Rhodobacterales</taxon>
        <taxon>Paracoccaceae</taxon>
        <taxon>Algicella</taxon>
    </lineage>
</organism>
<name>A0A6P1SYF1_9RHOB</name>
<evidence type="ECO:0000256" key="1">
    <source>
        <dbReference type="SAM" id="MobiDB-lite"/>
    </source>
</evidence>
<accession>A0A6P1SYF1</accession>
<feature type="compositionally biased region" description="Polar residues" evidence="1">
    <location>
        <begin position="136"/>
        <end position="149"/>
    </location>
</feature>
<proteinExistence type="predicted"/>
<evidence type="ECO:0008006" key="4">
    <source>
        <dbReference type="Google" id="ProtNLM"/>
    </source>
</evidence>
<feature type="region of interest" description="Disordered" evidence="1">
    <location>
        <begin position="120"/>
        <end position="155"/>
    </location>
</feature>
<feature type="region of interest" description="Disordered" evidence="1">
    <location>
        <begin position="20"/>
        <end position="93"/>
    </location>
</feature>
<reference evidence="2 3" key="1">
    <citation type="submission" date="2019-12" db="EMBL/GenBank/DDBJ databases">
        <title>Complete genome sequence of Algicella marina strain 9Alg 56(T) isolated from the red alga Tichocarpus crinitus.</title>
        <authorList>
            <person name="Kim S.-G."/>
            <person name="Nedashkovskaya O.I."/>
        </authorList>
    </citation>
    <scope>NUCLEOTIDE SEQUENCE [LARGE SCALE GENOMIC DNA]</scope>
    <source>
        <strain evidence="2 3">9Alg 56</strain>
    </source>
</reference>